<evidence type="ECO:0000259" key="1">
    <source>
        <dbReference type="Pfam" id="PF08385"/>
    </source>
</evidence>
<sequence>MPFEEISDIRLRFIFDFIQLITDVKWDKVKKFLEDVNSVQIIIDYFEQMDQLHLFITVTPTGIFEIMTQFPEKFKSKVFYFIKKGKYAMEKYVDFVTLQNQINYGEMNKSPLHHFIAFVNTVLSPVILNEQNREGWPESLSEYVIRDLYNLQKKSATVLARIEGKTHLAHPVGIEKIKGQPPISCNGDDVNGSLMYAIETAVIDWSAQIDDILKQESDQLIKSGQFPLPKYEYEFWEQRMTCMHDIYDQLINNKVKKMALILESNDSAYANPFKETFKRVVRAIVESETIVAFLTPIIEYLHDMENINFDEMKPKIQPLVHLMALLWVNCEYYRSTDRIVILMIEICNLLIQLCRQFLDPTEIVKDDPDEALIKINKSLSVLRHFRNVVEDYRKNVKDSCKEQGVEPSEWSFHSAWVFNRFDIFIERLEAIKIYYKTLMEYNRLEKVEVLGIGGQVFSSRVKNIYEEYLEAHRKFVDVSMDCLSPEDNVR</sequence>
<dbReference type="Proteomes" id="UP000050795">
    <property type="component" value="Unassembled WGS sequence"/>
</dbReference>
<reference evidence="2" key="1">
    <citation type="submission" date="2022-06" db="EMBL/GenBank/DDBJ databases">
        <authorList>
            <person name="Berger JAMES D."/>
            <person name="Berger JAMES D."/>
        </authorList>
    </citation>
    <scope>NUCLEOTIDE SEQUENCE [LARGE SCALE GENOMIC DNA]</scope>
</reference>
<proteinExistence type="predicted"/>
<dbReference type="GO" id="GO:0051959">
    <property type="term" value="F:dynein light intermediate chain binding"/>
    <property type="evidence" value="ECO:0007669"/>
    <property type="project" value="InterPro"/>
</dbReference>
<dbReference type="InterPro" id="IPR013594">
    <property type="entry name" value="Dynein_heavy_tail"/>
</dbReference>
<protein>
    <recommendedName>
        <fullName evidence="1">Dynein heavy chain tail domain-containing protein</fullName>
    </recommendedName>
</protein>
<evidence type="ECO:0000313" key="3">
    <source>
        <dbReference type="WBParaSite" id="TREG1_90640.1"/>
    </source>
</evidence>
<dbReference type="WBParaSite" id="TREG1_90640.1">
    <property type="protein sequence ID" value="TREG1_90640.1"/>
    <property type="gene ID" value="TREG1_90640"/>
</dbReference>
<feature type="domain" description="Dynein heavy chain tail" evidence="1">
    <location>
        <begin position="196"/>
        <end position="487"/>
    </location>
</feature>
<dbReference type="PANTHER" id="PTHR46532">
    <property type="entry name" value="MALE FERTILITY FACTOR KL5"/>
    <property type="match status" value="1"/>
</dbReference>
<keyword evidence="2" id="KW-1185">Reference proteome</keyword>
<name>A0AA85KFS6_TRIRE</name>
<evidence type="ECO:0000313" key="2">
    <source>
        <dbReference type="Proteomes" id="UP000050795"/>
    </source>
</evidence>
<dbReference type="InterPro" id="IPR026983">
    <property type="entry name" value="DHC"/>
</dbReference>
<dbReference type="GO" id="GO:0005858">
    <property type="term" value="C:axonemal dynein complex"/>
    <property type="evidence" value="ECO:0007669"/>
    <property type="project" value="TreeGrafter"/>
</dbReference>
<accession>A0AA85KFS6</accession>
<dbReference type="GO" id="GO:0007018">
    <property type="term" value="P:microtubule-based movement"/>
    <property type="evidence" value="ECO:0007669"/>
    <property type="project" value="InterPro"/>
</dbReference>
<dbReference type="PANTHER" id="PTHR46532:SF11">
    <property type="entry name" value="DYNEIN AXONEMAL HEAVY CHAIN 12"/>
    <property type="match status" value="1"/>
</dbReference>
<reference evidence="3" key="2">
    <citation type="submission" date="2023-11" db="UniProtKB">
        <authorList>
            <consortium name="WormBaseParasite"/>
        </authorList>
    </citation>
    <scope>IDENTIFICATION</scope>
</reference>
<dbReference type="GO" id="GO:0045505">
    <property type="term" value="F:dynein intermediate chain binding"/>
    <property type="evidence" value="ECO:0007669"/>
    <property type="project" value="InterPro"/>
</dbReference>
<dbReference type="AlphaFoldDB" id="A0AA85KFS6"/>
<organism evidence="2 3">
    <name type="scientific">Trichobilharzia regenti</name>
    <name type="common">Nasal bird schistosome</name>
    <dbReference type="NCBI Taxonomy" id="157069"/>
    <lineage>
        <taxon>Eukaryota</taxon>
        <taxon>Metazoa</taxon>
        <taxon>Spiralia</taxon>
        <taxon>Lophotrochozoa</taxon>
        <taxon>Platyhelminthes</taxon>
        <taxon>Trematoda</taxon>
        <taxon>Digenea</taxon>
        <taxon>Strigeidida</taxon>
        <taxon>Schistosomatoidea</taxon>
        <taxon>Schistosomatidae</taxon>
        <taxon>Trichobilharzia</taxon>
    </lineage>
</organism>
<dbReference type="Pfam" id="PF08385">
    <property type="entry name" value="DHC_N1"/>
    <property type="match status" value="1"/>
</dbReference>